<dbReference type="InterPro" id="IPR001509">
    <property type="entry name" value="Epimerase_deHydtase"/>
</dbReference>
<evidence type="ECO:0000313" key="3">
    <source>
        <dbReference type="EMBL" id="AUZ86405.1"/>
    </source>
</evidence>
<proteinExistence type="predicted"/>
<accession>A0A2L0UAW2</accession>
<evidence type="ECO:0000259" key="2">
    <source>
        <dbReference type="Pfam" id="PF01370"/>
    </source>
</evidence>
<dbReference type="SUPFAM" id="SSF51735">
    <property type="entry name" value="NAD(P)-binding Rossmann-fold domains"/>
    <property type="match status" value="1"/>
</dbReference>
<dbReference type="AlphaFoldDB" id="A0A2L0UAW2"/>
<gene>
    <name evidence="3" type="ORF">CVO76_01145</name>
</gene>
<feature type="domain" description="NAD-dependent epimerase/dehydratase" evidence="2">
    <location>
        <begin position="1"/>
        <end position="200"/>
    </location>
</feature>
<dbReference type="Gene3D" id="3.40.50.720">
    <property type="entry name" value="NAD(P)-binding Rossmann-like Domain"/>
    <property type="match status" value="1"/>
</dbReference>
<evidence type="ECO:0000256" key="1">
    <source>
        <dbReference type="SAM" id="MobiDB-lite"/>
    </source>
</evidence>
<dbReference type="InterPro" id="IPR036291">
    <property type="entry name" value="NAD(P)-bd_dom_sf"/>
</dbReference>
<dbReference type="EMBL" id="CP024915">
    <property type="protein sequence ID" value="AUZ86405.1"/>
    <property type="molecule type" value="Genomic_DNA"/>
</dbReference>
<feature type="region of interest" description="Disordered" evidence="1">
    <location>
        <begin position="297"/>
        <end position="340"/>
    </location>
</feature>
<feature type="non-terminal residue" evidence="3">
    <location>
        <position position="1"/>
    </location>
</feature>
<feature type="compositionally biased region" description="Basic and acidic residues" evidence="1">
    <location>
        <begin position="297"/>
        <end position="313"/>
    </location>
</feature>
<evidence type="ECO:0000313" key="4">
    <source>
        <dbReference type="Proteomes" id="UP000239187"/>
    </source>
</evidence>
<reference evidence="3 4" key="1">
    <citation type="submission" date="2017-11" db="EMBL/GenBank/DDBJ databases">
        <title>Draft genome of Arthrobacter agilis strain UMCV2, a plant growth-promoting rhizobacterium and biocontrol capacity of phytopathogenic fungi.</title>
        <authorList>
            <person name="Martinez-Camara R."/>
            <person name="Santoyo G."/>
            <person name="Moreno-Hagelsieb G."/>
            <person name="Valencia-Cantero E."/>
        </authorList>
    </citation>
    <scope>NUCLEOTIDE SEQUENCE [LARGE SCALE GENOMIC DNA]</scope>
    <source>
        <strain evidence="3 4">UMCV2</strain>
    </source>
</reference>
<organism evidence="3 4">
    <name type="scientific">Arthrobacter agilis</name>
    <dbReference type="NCBI Taxonomy" id="37921"/>
    <lineage>
        <taxon>Bacteria</taxon>
        <taxon>Bacillati</taxon>
        <taxon>Actinomycetota</taxon>
        <taxon>Actinomycetes</taxon>
        <taxon>Micrococcales</taxon>
        <taxon>Micrococcaceae</taxon>
        <taxon>Arthrobacter</taxon>
    </lineage>
</organism>
<dbReference type="Pfam" id="PF01370">
    <property type="entry name" value="Epimerase"/>
    <property type="match status" value="1"/>
</dbReference>
<protein>
    <submittedName>
        <fullName evidence="3">Reductase</fullName>
    </submittedName>
</protein>
<sequence length="340" mass="35353">LILGGTAWLGRELAARLVGGGDDVTCLARGTAGPPPPGAVFVAADRSDATAYDAVRRSDWDEVIEISWDVAHVTAALDALGARAAHWTLISSCSVYASNDVPGADESAALVEPGEGGEDDYAQAKVLCERASTAVVGDRLLIVRAGLIAGPGDGSDRFGYWVSRCALARDGDVLAPTLSGRYVQVIDVRDLAAWTISAGRAGATGAINAVGDAHPFEEVLAQARPVAGHTGAVVEAAPEWLVEQGVAYWAGPRSLPLWLPEDFGGFSRRSNAAFRAAGGVLRPLRELLEDTLDDERGRGLGRERRSGLTRAEESGLLARLGGRTSAGQPGTRARLGGLGP</sequence>
<dbReference type="Proteomes" id="UP000239187">
    <property type="component" value="Chromosome"/>
</dbReference>
<name>A0A2L0UAW2_9MICC</name>